<dbReference type="Proteomes" id="UP000727407">
    <property type="component" value="Unassembled WGS sequence"/>
</dbReference>
<accession>A0A8J4X162</accession>
<dbReference type="AlphaFoldDB" id="A0A8J4X162"/>
<evidence type="ECO:0000313" key="2">
    <source>
        <dbReference type="Proteomes" id="UP000727407"/>
    </source>
</evidence>
<feature type="non-terminal residue" evidence="1">
    <location>
        <position position="60"/>
    </location>
</feature>
<evidence type="ECO:0000313" key="1">
    <source>
        <dbReference type="EMBL" id="KAF5900329.1"/>
    </source>
</evidence>
<gene>
    <name evidence="1" type="ORF">DAT39_009952</name>
</gene>
<reference evidence="1" key="1">
    <citation type="submission" date="2020-07" db="EMBL/GenBank/DDBJ databases">
        <title>Clarias magur genome sequencing, assembly and annotation.</title>
        <authorList>
            <person name="Kushwaha B."/>
            <person name="Kumar R."/>
            <person name="Das P."/>
            <person name="Joshi C.G."/>
            <person name="Kumar D."/>
            <person name="Nagpure N.S."/>
            <person name="Pandey M."/>
            <person name="Agarwal S."/>
            <person name="Srivastava S."/>
            <person name="Singh M."/>
            <person name="Sahoo L."/>
            <person name="Jayasankar P."/>
            <person name="Meher P.K."/>
            <person name="Koringa P.G."/>
            <person name="Iquebal M.A."/>
            <person name="Das S.P."/>
            <person name="Bit A."/>
            <person name="Patnaik S."/>
            <person name="Patel N."/>
            <person name="Shah T.M."/>
            <person name="Hinsu A."/>
            <person name="Jena J.K."/>
        </authorList>
    </citation>
    <scope>NUCLEOTIDE SEQUENCE</scope>
    <source>
        <strain evidence="1">CIFAMagur01</strain>
        <tissue evidence="1">Testis</tissue>
    </source>
</reference>
<proteinExistence type="predicted"/>
<comment type="caution">
    <text evidence="1">The sequence shown here is derived from an EMBL/GenBank/DDBJ whole genome shotgun (WGS) entry which is preliminary data.</text>
</comment>
<keyword evidence="2" id="KW-1185">Reference proteome</keyword>
<dbReference type="EMBL" id="QNUK01000139">
    <property type="protein sequence ID" value="KAF5900329.1"/>
    <property type="molecule type" value="Genomic_DNA"/>
</dbReference>
<name>A0A8J4X162_CLAMG</name>
<protein>
    <submittedName>
        <fullName evidence="1">Uncharacterized protein</fullName>
    </submittedName>
</protein>
<sequence>MYVQKIIKPKVKVEGEVKHLECRKSAMISQTSRVRLAPGPRTLARETGTGRCGRVPRRPM</sequence>
<organism evidence="1 2">
    <name type="scientific">Clarias magur</name>
    <name type="common">Asian catfish</name>
    <name type="synonym">Macropteronotus magur</name>
    <dbReference type="NCBI Taxonomy" id="1594786"/>
    <lineage>
        <taxon>Eukaryota</taxon>
        <taxon>Metazoa</taxon>
        <taxon>Chordata</taxon>
        <taxon>Craniata</taxon>
        <taxon>Vertebrata</taxon>
        <taxon>Euteleostomi</taxon>
        <taxon>Actinopterygii</taxon>
        <taxon>Neopterygii</taxon>
        <taxon>Teleostei</taxon>
        <taxon>Ostariophysi</taxon>
        <taxon>Siluriformes</taxon>
        <taxon>Clariidae</taxon>
        <taxon>Clarias</taxon>
    </lineage>
</organism>